<evidence type="ECO:0000256" key="8">
    <source>
        <dbReference type="ARBA" id="ARBA00013152"/>
    </source>
</evidence>
<dbReference type="InterPro" id="IPR029061">
    <property type="entry name" value="THDP-binding"/>
</dbReference>
<dbReference type="InterPro" id="IPR055152">
    <property type="entry name" value="Transketolase-like_C_2"/>
</dbReference>
<reference evidence="16" key="1">
    <citation type="submission" date="2020-05" db="EMBL/GenBank/DDBJ databases">
        <authorList>
            <person name="Chiriac C."/>
            <person name="Salcher M."/>
            <person name="Ghai R."/>
            <person name="Kavagutti S V."/>
        </authorList>
    </citation>
    <scope>NUCLEOTIDE SEQUENCE</scope>
</reference>
<evidence type="ECO:0000313" key="17">
    <source>
        <dbReference type="EMBL" id="CAB4895589.1"/>
    </source>
</evidence>
<dbReference type="InterPro" id="IPR020826">
    <property type="entry name" value="Transketolase_BS"/>
</dbReference>
<comment type="cofactor">
    <cofactor evidence="3">
        <name>Co(2+)</name>
        <dbReference type="ChEBI" id="CHEBI:48828"/>
    </cofactor>
</comment>
<evidence type="ECO:0000256" key="11">
    <source>
        <dbReference type="ARBA" id="ARBA00022837"/>
    </source>
</evidence>
<name>A0A6J6RXL8_9ZZZZ</name>
<gene>
    <name evidence="16" type="ORF">UFOPK2683_01055</name>
    <name evidence="17" type="ORF">UFOPK3605_00178</name>
    <name evidence="18" type="ORF">UFOPK3897_00569</name>
    <name evidence="19" type="ORF">UFOPK4121_00172</name>
</gene>
<evidence type="ECO:0000256" key="5">
    <source>
        <dbReference type="ARBA" id="ARBA00001964"/>
    </source>
</evidence>
<comment type="cofactor">
    <cofactor evidence="4">
        <name>Mg(2+)</name>
        <dbReference type="ChEBI" id="CHEBI:18420"/>
    </cofactor>
</comment>
<evidence type="ECO:0000256" key="12">
    <source>
        <dbReference type="ARBA" id="ARBA00022842"/>
    </source>
</evidence>
<keyword evidence="10" id="KW-0479">Metal-binding</keyword>
<dbReference type="GO" id="GO:0046872">
    <property type="term" value="F:metal ion binding"/>
    <property type="evidence" value="ECO:0007669"/>
    <property type="project" value="UniProtKB-KW"/>
</dbReference>
<evidence type="ECO:0000259" key="15">
    <source>
        <dbReference type="SMART" id="SM00861"/>
    </source>
</evidence>
<dbReference type="EMBL" id="CAFBMM010000002">
    <property type="protein sequence ID" value="CAB4895589.1"/>
    <property type="molecule type" value="Genomic_DNA"/>
</dbReference>
<dbReference type="FunFam" id="3.40.50.970:FF:000004">
    <property type="entry name" value="Transketolase"/>
    <property type="match status" value="1"/>
</dbReference>
<comment type="cofactor">
    <cofactor evidence="2">
        <name>Mn(2+)</name>
        <dbReference type="ChEBI" id="CHEBI:29035"/>
    </cofactor>
</comment>
<dbReference type="Pfam" id="PF02779">
    <property type="entry name" value="Transket_pyr"/>
    <property type="match status" value="1"/>
</dbReference>
<dbReference type="EC" id="2.2.1.1" evidence="8"/>
<dbReference type="FunFam" id="3.40.50.920:FF:000003">
    <property type="entry name" value="Transketolase"/>
    <property type="match status" value="1"/>
</dbReference>
<dbReference type="PANTHER" id="PTHR43522">
    <property type="entry name" value="TRANSKETOLASE"/>
    <property type="match status" value="1"/>
</dbReference>
<keyword evidence="9" id="KW-0808">Transferase</keyword>
<dbReference type="GO" id="GO:0005829">
    <property type="term" value="C:cytosol"/>
    <property type="evidence" value="ECO:0007669"/>
    <property type="project" value="TreeGrafter"/>
</dbReference>
<dbReference type="CDD" id="cd02012">
    <property type="entry name" value="TPP_TK"/>
    <property type="match status" value="1"/>
</dbReference>
<evidence type="ECO:0000256" key="10">
    <source>
        <dbReference type="ARBA" id="ARBA00022723"/>
    </source>
</evidence>
<comment type="cofactor">
    <cofactor evidence="5">
        <name>thiamine diphosphate</name>
        <dbReference type="ChEBI" id="CHEBI:58937"/>
    </cofactor>
</comment>
<dbReference type="SUPFAM" id="SSF52518">
    <property type="entry name" value="Thiamin diphosphate-binding fold (THDP-binding)"/>
    <property type="match status" value="2"/>
</dbReference>
<evidence type="ECO:0000256" key="3">
    <source>
        <dbReference type="ARBA" id="ARBA00001941"/>
    </source>
</evidence>
<dbReference type="Gene3D" id="3.40.50.920">
    <property type="match status" value="1"/>
</dbReference>
<dbReference type="GO" id="GO:0004802">
    <property type="term" value="F:transketolase activity"/>
    <property type="evidence" value="ECO:0007669"/>
    <property type="project" value="UniProtKB-EC"/>
</dbReference>
<dbReference type="Pfam" id="PF00456">
    <property type="entry name" value="Transketolase_N"/>
    <property type="match status" value="1"/>
</dbReference>
<proteinExistence type="inferred from homology"/>
<dbReference type="Gene3D" id="3.40.50.970">
    <property type="match status" value="2"/>
</dbReference>
<keyword evidence="11" id="KW-0106">Calcium</keyword>
<evidence type="ECO:0000256" key="14">
    <source>
        <dbReference type="ARBA" id="ARBA00049473"/>
    </source>
</evidence>
<dbReference type="Pfam" id="PF22613">
    <property type="entry name" value="Transketolase_C_1"/>
    <property type="match status" value="1"/>
</dbReference>
<keyword evidence="12" id="KW-0460">Magnesium</keyword>
<comment type="catalytic activity">
    <reaction evidence="14">
        <text>D-sedoheptulose 7-phosphate + D-glyceraldehyde 3-phosphate = aldehydo-D-ribose 5-phosphate + D-xylulose 5-phosphate</text>
        <dbReference type="Rhea" id="RHEA:10508"/>
        <dbReference type="ChEBI" id="CHEBI:57483"/>
        <dbReference type="ChEBI" id="CHEBI:57737"/>
        <dbReference type="ChEBI" id="CHEBI:58273"/>
        <dbReference type="ChEBI" id="CHEBI:59776"/>
        <dbReference type="EC" id="2.2.1.1"/>
    </reaction>
</comment>
<sequence>MTQDLEQKAINVIRGLAMDAVQKANSGHPGTPMALAPLAHVLFTRIMNYDAADSKWPDRDRFVLSCGHASMLLYSMLYLTGYGLTLDDLKNFRQWGSPTPGHPEYGHTNGVEVTTGPLGQGFANGVGMALAEANLRARFGPEICDHRIFAVAGDGCLEEGVSHEAASLAGHLGLGRLVYVYDDNHITIDGPTELSYSDDVHKRFEGYGWHVHNVGEVANDLDAIEAAVREGIAEDSRPSLIILRSHIGWPSPKYTDTAAAHGNPLGEDEIRAVKEILDMPAEETFWVPDDVLEYYRAAGAAGQSAQESWGQRRLAFRSGEPKMSEQYEACLAQTGLPGWSENLPKWEVGKEVATRAACSTALTSIVDVVPGLLGGGADLTGNTGTELKGSTPIDTHRFSGRQIHWGVREHGMGAIMNGMAVSGTVPMGGTFFVFSDYMRGAVRLAALSGYKTAFVWSHDSIGVGEDGPTHQPIEQLASLRAMPGLRVIRPADANEVNEAWRVHINGTGPTALILSRQSLPVLAATEQRSFVGVERGAYTLVDEETDLDLILIGTGSEVHLCTEARDVLANKDLGVRVVSMPSWDLFEDQDDDYIDSVLPPGVPTLAVEAGVSFGWDRYADDFVTIDHFGASAPGPTAMKEFGFSTENVVLRARELLARNE</sequence>
<feature type="domain" description="Transketolase-like pyrimidine-binding" evidence="15">
    <location>
        <begin position="352"/>
        <end position="521"/>
    </location>
</feature>
<evidence type="ECO:0000256" key="9">
    <source>
        <dbReference type="ARBA" id="ARBA00022679"/>
    </source>
</evidence>
<comment type="subunit">
    <text evidence="7">Homodimer.</text>
</comment>
<comment type="cofactor">
    <cofactor evidence="1">
        <name>Ca(2+)</name>
        <dbReference type="ChEBI" id="CHEBI:29108"/>
    </cofactor>
</comment>
<dbReference type="InterPro" id="IPR033247">
    <property type="entry name" value="Transketolase_fam"/>
</dbReference>
<dbReference type="PROSITE" id="PS00802">
    <property type="entry name" value="TRANSKETOLASE_2"/>
    <property type="match status" value="1"/>
</dbReference>
<comment type="similarity">
    <text evidence="6">Belongs to the transketolase family.</text>
</comment>
<evidence type="ECO:0000256" key="6">
    <source>
        <dbReference type="ARBA" id="ARBA00007131"/>
    </source>
</evidence>
<dbReference type="InterPro" id="IPR009014">
    <property type="entry name" value="Transketo_C/PFOR_II"/>
</dbReference>
<dbReference type="NCBIfam" id="TIGR00232">
    <property type="entry name" value="tktlase_bact"/>
    <property type="match status" value="1"/>
</dbReference>
<accession>A0A6J6RXL8</accession>
<organism evidence="16">
    <name type="scientific">freshwater metagenome</name>
    <dbReference type="NCBI Taxonomy" id="449393"/>
    <lineage>
        <taxon>unclassified sequences</taxon>
        <taxon>metagenomes</taxon>
        <taxon>ecological metagenomes</taxon>
    </lineage>
</organism>
<dbReference type="EMBL" id="CAFBOF010000007">
    <property type="protein sequence ID" value="CAB4972648.1"/>
    <property type="molecule type" value="Genomic_DNA"/>
</dbReference>
<dbReference type="InterPro" id="IPR005475">
    <property type="entry name" value="Transketolase-like_Pyr-bd"/>
</dbReference>
<dbReference type="InterPro" id="IPR005474">
    <property type="entry name" value="Transketolase_N"/>
</dbReference>
<evidence type="ECO:0000256" key="7">
    <source>
        <dbReference type="ARBA" id="ARBA00011738"/>
    </source>
</evidence>
<evidence type="ECO:0000256" key="1">
    <source>
        <dbReference type="ARBA" id="ARBA00001913"/>
    </source>
</evidence>
<dbReference type="PANTHER" id="PTHR43522:SF2">
    <property type="entry name" value="TRANSKETOLASE 1-RELATED"/>
    <property type="match status" value="1"/>
</dbReference>
<dbReference type="SUPFAM" id="SSF52922">
    <property type="entry name" value="TK C-terminal domain-like"/>
    <property type="match status" value="1"/>
</dbReference>
<dbReference type="SMART" id="SM00861">
    <property type="entry name" value="Transket_pyr"/>
    <property type="match status" value="1"/>
</dbReference>
<dbReference type="InterPro" id="IPR005478">
    <property type="entry name" value="Transketolase_bac-like"/>
</dbReference>
<dbReference type="EMBL" id="CAEZYK010000060">
    <property type="protein sequence ID" value="CAB4727232.1"/>
    <property type="molecule type" value="Genomic_DNA"/>
</dbReference>
<dbReference type="EMBL" id="CAFBPQ010000002">
    <property type="protein sequence ID" value="CAB5013190.1"/>
    <property type="molecule type" value="Genomic_DNA"/>
</dbReference>
<evidence type="ECO:0000256" key="13">
    <source>
        <dbReference type="ARBA" id="ARBA00023052"/>
    </source>
</evidence>
<evidence type="ECO:0000313" key="16">
    <source>
        <dbReference type="EMBL" id="CAB4727232.1"/>
    </source>
</evidence>
<evidence type="ECO:0000256" key="2">
    <source>
        <dbReference type="ARBA" id="ARBA00001936"/>
    </source>
</evidence>
<evidence type="ECO:0000313" key="19">
    <source>
        <dbReference type="EMBL" id="CAB5013190.1"/>
    </source>
</evidence>
<evidence type="ECO:0000256" key="4">
    <source>
        <dbReference type="ARBA" id="ARBA00001946"/>
    </source>
</evidence>
<dbReference type="AlphaFoldDB" id="A0A6J6RXL8"/>
<protein>
    <recommendedName>
        <fullName evidence="8">transketolase</fullName>
        <ecNumber evidence="8">2.2.1.1</ecNumber>
    </recommendedName>
</protein>
<dbReference type="CDD" id="cd07033">
    <property type="entry name" value="TPP_PYR_DXS_TK_like"/>
    <property type="match status" value="1"/>
</dbReference>
<keyword evidence="13" id="KW-0786">Thiamine pyrophosphate</keyword>
<evidence type="ECO:0000313" key="18">
    <source>
        <dbReference type="EMBL" id="CAB4972648.1"/>
    </source>
</evidence>
<dbReference type="FunFam" id="3.40.50.970:FF:000045">
    <property type="entry name" value="Transketolase"/>
    <property type="match status" value="1"/>
</dbReference>
<dbReference type="GO" id="GO:0006098">
    <property type="term" value="P:pentose-phosphate shunt"/>
    <property type="evidence" value="ECO:0007669"/>
    <property type="project" value="TreeGrafter"/>
</dbReference>